<evidence type="ECO:0000256" key="1">
    <source>
        <dbReference type="SAM" id="MobiDB-lite"/>
    </source>
</evidence>
<dbReference type="InParanoid" id="A0A2N3N0F1"/>
<sequence length="858" mass="96303">MANPSEPHHWVISEPNLAGCGSSESKPLSLPIIQPPDDASSRPWKNYPYKPLRTATSIRILRLEVLRELKSGADLVAGPIRGSIVTRDLRDSPHYVALSYTWGDPLTLYEGIPDVRSEEDWAAPGFEITCDNQQVSVTTNLYTALVSLRARWASVSGYYDYSGDSFSGSLQRYVYDPSGSMPWPPRTCDVWIDAICINQNDQAERSAQVNIMGRIFSQASTVLAWLGGEDPNSRSALQTLKAFQGKPSHTRDGKKALLSNITSESWIRLYAFINRSWFKRAWIIQEAILARKIIFLCGLWFAGPVAFFNPIYFFTSSAHNNDLILQAEAQVLGYPDERYLKAPLEHSEERVAVTLYRPRETPPYDIHIFMQMMLSHKEIFSDGAFEGNEKCLGTAVDTFRSTVASDPRDKIYAFLGIAERFLASQNRPPHVRLPVPDYTNSTSQVYTEAMQYMLRSSDNLLYLGLKESRNEKLGGYLPSWVPDFSAVNPPGFFASPGSEPWAAFGSVRSGRFRLLDARSLGVSGQRVGFAAHVASGEYSPEALPEVISLLEHLPEQSEIAVPTLTLPIIRFHNYPLKGSPQERETIKARLRGLRDTHTGRLTLQSRFEVLWRTLIYDKWLGVNLESLWRSYPASSNIGDIFIALIKQYISMQRIRLLEPLFGHYSTLAEYGPIIFPAQFPPTYYTLEQREMKRRELMGITVASEKLLGTRSWDDNFIEDTFLIDFPALYQDIPPAFPGVRSMIGLVGGTVDKPSNLTQLLAGTPNSVGHQMKKHLEYVLGVCNAQKRLFVTSSARLGLGPQDMRQGDEIWIVESGAMPLVLRPAGTTREYLLIGEAYIHGIMHGEAVSEGGVEDIFFV</sequence>
<dbReference type="PANTHER" id="PTHR24148:SF64">
    <property type="entry name" value="HETEROKARYON INCOMPATIBILITY DOMAIN-CONTAINING PROTEIN"/>
    <property type="match status" value="1"/>
</dbReference>
<gene>
    <name evidence="3" type="ORF">jhhlp_007734</name>
</gene>
<dbReference type="STRING" id="41688.A0A2N3N0F1"/>
<organism evidence="3 4">
    <name type="scientific">Lomentospora prolificans</name>
    <dbReference type="NCBI Taxonomy" id="41688"/>
    <lineage>
        <taxon>Eukaryota</taxon>
        <taxon>Fungi</taxon>
        <taxon>Dikarya</taxon>
        <taxon>Ascomycota</taxon>
        <taxon>Pezizomycotina</taxon>
        <taxon>Sordariomycetes</taxon>
        <taxon>Hypocreomycetidae</taxon>
        <taxon>Microascales</taxon>
        <taxon>Microascaceae</taxon>
        <taxon>Lomentospora</taxon>
    </lineage>
</organism>
<name>A0A2N3N0F1_9PEZI</name>
<dbReference type="OrthoDB" id="3548654at2759"/>
<proteinExistence type="predicted"/>
<dbReference type="Proteomes" id="UP000233524">
    <property type="component" value="Unassembled WGS sequence"/>
</dbReference>
<protein>
    <recommendedName>
        <fullName evidence="2">Heterokaryon incompatibility domain-containing protein</fullName>
    </recommendedName>
</protein>
<dbReference type="AlphaFoldDB" id="A0A2N3N0F1"/>
<accession>A0A2N3N0F1</accession>
<evidence type="ECO:0000259" key="2">
    <source>
        <dbReference type="Pfam" id="PF06985"/>
    </source>
</evidence>
<reference evidence="3 4" key="1">
    <citation type="journal article" date="2017" name="G3 (Bethesda)">
        <title>First Draft Genome Sequence of the Pathogenic Fungus Lomentospora prolificans (Formerly Scedosporium prolificans).</title>
        <authorList>
            <person name="Luo R."/>
            <person name="Zimin A."/>
            <person name="Workman R."/>
            <person name="Fan Y."/>
            <person name="Pertea G."/>
            <person name="Grossman N."/>
            <person name="Wear M.P."/>
            <person name="Jia B."/>
            <person name="Miller H."/>
            <person name="Casadevall A."/>
            <person name="Timp W."/>
            <person name="Zhang S.X."/>
            <person name="Salzberg S.L."/>
        </authorList>
    </citation>
    <scope>NUCLEOTIDE SEQUENCE [LARGE SCALE GENOMIC DNA]</scope>
    <source>
        <strain evidence="3 4">JHH-5317</strain>
    </source>
</reference>
<dbReference type="PANTHER" id="PTHR24148">
    <property type="entry name" value="ANKYRIN REPEAT DOMAIN-CONTAINING PROTEIN 39 HOMOLOG-RELATED"/>
    <property type="match status" value="1"/>
</dbReference>
<dbReference type="VEuPathDB" id="FungiDB:jhhlp_007734"/>
<evidence type="ECO:0000313" key="4">
    <source>
        <dbReference type="Proteomes" id="UP000233524"/>
    </source>
</evidence>
<dbReference type="InterPro" id="IPR010730">
    <property type="entry name" value="HET"/>
</dbReference>
<keyword evidence="4" id="KW-1185">Reference proteome</keyword>
<feature type="domain" description="Heterokaryon incompatibility" evidence="2">
    <location>
        <begin position="190"/>
        <end position="286"/>
    </location>
</feature>
<evidence type="ECO:0000313" key="3">
    <source>
        <dbReference type="EMBL" id="PKS05903.1"/>
    </source>
</evidence>
<comment type="caution">
    <text evidence="3">The sequence shown here is derived from an EMBL/GenBank/DDBJ whole genome shotgun (WGS) entry which is preliminary data.</text>
</comment>
<dbReference type="Pfam" id="PF26639">
    <property type="entry name" value="Het-6_barrel"/>
    <property type="match status" value="1"/>
</dbReference>
<dbReference type="EMBL" id="NLAX01001139">
    <property type="protein sequence ID" value="PKS05903.1"/>
    <property type="molecule type" value="Genomic_DNA"/>
</dbReference>
<dbReference type="InterPro" id="IPR052895">
    <property type="entry name" value="HetReg/Transcr_Mod"/>
</dbReference>
<feature type="region of interest" description="Disordered" evidence="1">
    <location>
        <begin position="1"/>
        <end position="44"/>
    </location>
</feature>
<feature type="compositionally biased region" description="Basic and acidic residues" evidence="1">
    <location>
        <begin position="1"/>
        <end position="11"/>
    </location>
</feature>
<dbReference type="Pfam" id="PF06985">
    <property type="entry name" value="HET"/>
    <property type="match status" value="1"/>
</dbReference>